<evidence type="ECO:0000256" key="3">
    <source>
        <dbReference type="ARBA" id="ARBA00022840"/>
    </source>
</evidence>
<evidence type="ECO:0000313" key="6">
    <source>
        <dbReference type="EMBL" id="KAF8821999.1"/>
    </source>
</evidence>
<evidence type="ECO:0000256" key="4">
    <source>
        <dbReference type="SAM" id="MobiDB-lite"/>
    </source>
</evidence>
<organism evidence="6 7">
    <name type="scientific">Cardiosporidium cionae</name>
    <dbReference type="NCBI Taxonomy" id="476202"/>
    <lineage>
        <taxon>Eukaryota</taxon>
        <taxon>Sar</taxon>
        <taxon>Alveolata</taxon>
        <taxon>Apicomplexa</taxon>
        <taxon>Aconoidasida</taxon>
        <taxon>Nephromycida</taxon>
        <taxon>Cardiosporidium</taxon>
    </lineage>
</organism>
<proteinExistence type="predicted"/>
<evidence type="ECO:0000256" key="2">
    <source>
        <dbReference type="ARBA" id="ARBA00022801"/>
    </source>
</evidence>
<dbReference type="InterPro" id="IPR027417">
    <property type="entry name" value="P-loop_NTPase"/>
</dbReference>
<feature type="compositionally biased region" description="Low complexity" evidence="4">
    <location>
        <begin position="1667"/>
        <end position="1687"/>
    </location>
</feature>
<gene>
    <name evidence="6" type="ORF">IE077_001237</name>
</gene>
<evidence type="ECO:0000259" key="5">
    <source>
        <dbReference type="SMART" id="SM00487"/>
    </source>
</evidence>
<comment type="caution">
    <text evidence="6">The sequence shown here is derived from an EMBL/GenBank/DDBJ whole genome shotgun (WGS) entry which is preliminary data.</text>
</comment>
<keyword evidence="7" id="KW-1185">Reference proteome</keyword>
<feature type="compositionally biased region" description="Pro residues" evidence="4">
    <location>
        <begin position="1688"/>
        <end position="1722"/>
    </location>
</feature>
<feature type="region of interest" description="Disordered" evidence="4">
    <location>
        <begin position="1193"/>
        <end position="1218"/>
    </location>
</feature>
<dbReference type="PANTHER" id="PTHR45626">
    <property type="entry name" value="TRANSCRIPTION TERMINATION FACTOR 2-RELATED"/>
    <property type="match status" value="1"/>
</dbReference>
<reference evidence="6 7" key="1">
    <citation type="journal article" date="2020" name="bioRxiv">
        <title>Metabolic contributions of an alphaproteobacterial endosymbiont in the apicomplexan Cardiosporidium cionae.</title>
        <authorList>
            <person name="Hunter E.S."/>
            <person name="Paight C.J."/>
            <person name="Lane C.E."/>
        </authorList>
    </citation>
    <scope>NUCLEOTIDE SEQUENCE [LARGE SCALE GENOMIC DNA]</scope>
    <source>
        <strain evidence="6">ESH_2018</strain>
    </source>
</reference>
<dbReference type="Gene3D" id="3.40.50.10810">
    <property type="entry name" value="Tandem AAA-ATPase domain"/>
    <property type="match status" value="1"/>
</dbReference>
<feature type="compositionally biased region" description="Polar residues" evidence="4">
    <location>
        <begin position="483"/>
        <end position="500"/>
    </location>
</feature>
<dbReference type="InterPro" id="IPR000330">
    <property type="entry name" value="SNF2_N"/>
</dbReference>
<accession>A0ABQ7JDP5</accession>
<feature type="compositionally biased region" description="Low complexity" evidence="4">
    <location>
        <begin position="1202"/>
        <end position="1218"/>
    </location>
</feature>
<dbReference type="Proteomes" id="UP000823046">
    <property type="component" value="Unassembled WGS sequence"/>
</dbReference>
<keyword evidence="1" id="KW-0547">Nucleotide-binding</keyword>
<dbReference type="InterPro" id="IPR050628">
    <property type="entry name" value="SNF2_RAD54_helicase_TF"/>
</dbReference>
<keyword evidence="2" id="KW-0378">Hydrolase</keyword>
<evidence type="ECO:0000256" key="1">
    <source>
        <dbReference type="ARBA" id="ARBA00022741"/>
    </source>
</evidence>
<dbReference type="EMBL" id="JADAQX010000099">
    <property type="protein sequence ID" value="KAF8821999.1"/>
    <property type="molecule type" value="Genomic_DNA"/>
</dbReference>
<dbReference type="SMART" id="SM00487">
    <property type="entry name" value="DEXDc"/>
    <property type="match status" value="1"/>
</dbReference>
<feature type="region of interest" description="Disordered" evidence="4">
    <location>
        <begin position="1138"/>
        <end position="1181"/>
    </location>
</feature>
<protein>
    <submittedName>
        <fullName evidence="6">SWI2/SNF2-containing protein</fullName>
    </submittedName>
</protein>
<evidence type="ECO:0000313" key="7">
    <source>
        <dbReference type="Proteomes" id="UP000823046"/>
    </source>
</evidence>
<feature type="non-terminal residue" evidence="6">
    <location>
        <position position="2007"/>
    </location>
</feature>
<feature type="region of interest" description="Disordered" evidence="4">
    <location>
        <begin position="1648"/>
        <end position="1722"/>
    </location>
</feature>
<sequence>MPPLLNFTPSPQRWVNNIWIQCGYLPLIVSEGHPLLLTNYFEGSCPVPTCDDTLVKLCQPVRQSELTVLGPIQTRLQDGVWMSHCYPAGSAVPISLNKGINSLTAISSQATVAGNANRSSEDPLDIFGMLQKACDGRRMDSFLQKAFVGEDLFPADSHGKHPLLIWAMVWINISAALSGEPAQDPLTFQLRPWEVFIFSHLSSLDQPACPYRIQQQENTADAKVFFYILSEIKKGIQTSKTISNPVSSPGCSSASTSLLLSPLPSCNTFGCVQHRVNIMKSFDLLPLFDQSEHTMWDLQLDSASSSLGPHLLSLMQNSPSFNCMPPLSSLDCAPPIPLRPTYSPYLNGENSTEHPLHPLPPLSETYPVSSLSDKNKTEENLLPCISLDNLNEEVIMRILSFCDSHVVSSFGATCRHYFSISEQLVPGLTFRTEDSSLHTSHSSEIGEVSTPSITIRPWECGLFRHQKHAIVWMRHRERSCTGQSSTNLLSSSQRIHPTHTSTHLLPPSSHFPSASSSSLSSLVSSTANIALEQGATPFCKGAEDPLRSLAQWIELPLFSRPSLPGVSSCHCERCRNSQRRHHSFSTPATFLPSSSTTLPPVDPLVSSSSSFSSTLSLPSSSTTLPPVDPLVSSSTPLSDFPSTSFPSLITMTTSSSFRKNERHMYGLFIGKNGCPANLSGLASVHPAVALPCASMERGRKSDVPPSVLDEAASLVLKNSHISLYICLDTKYCRVGYAGASRNMHSHAAAYCASNKMKGGIFCDEPGLGKTVSMLSLCMKSLNHLPPLPPNVFSWKLNSTHVEEFLNSKGSMDSFTTFTFNPFVDGKKCKTFFWRDKKEKFNSLKEEKNLFFSTKKKRFPQSSHFLCFSLMDKTQSDIFSMQWPPPDEVFLFKRDFERHQIESEGEWTDASKVEKNKILKRLKRCHFELDIIETPIFQQQELFPSFLFQEKNLMDANILSLKNSIKRPDFIVSKATLIIVPPPLINHWISEIHKWFGGNLDHTVLVLERSSKEVPLPSRFELASSHFVICSNKVLTNEFTKCCCGLEKSSTPSPKKYHKKGDPSYFEELLWESSFLKKNSNISEMHFSSTHLSTSSILSSTVTSSKSLFVHPSSLPSSSLSSLPSSSLPSSSLPSSSLPSSSLPSSSLPSSSLPSSSLPSSSLPSSSLPSSSLPSSSLPSSSLPSSSHSLLWNSKGESPSIPSKYGRSASSSLSRSQRSASPFSSHTIRLDRSRSPLLGIYWQRLVIDEGHKMSQRDTNYVRLSREILAEKRWVMTGTPTDRQSISFGLQFMGGLLEFLKHPSTFPFLSSDIALVGLTPYKSIATTLKDYGDSAMIYRLFCLLDSLLVRHSKWRCENLPVLDGPKIFQISPTKAEMDVYNDLVQLTQRNLYCTYYSRENLDSLLHPNQREQAMAVLWNLRFSCAFVAKPNLYIMEKWIEETIQMLTNRHAIFLNINRKGRFLVKCDMCSHTVRFPLLIPCKSLHLLCTECLFPKPLRATWHRRSPLEMCPLCSPHSPINGDFFDRLQPPVEHFTDFEWPYTSKEIQERQMLEHRRGEEEASIAESSQARKESMQDILSTSCNLDWSSLQNFRPIFHIYSEDMPPSDRAIELVQQYFPPLFPCDLSPPPFTFSPLNGRVYSLRSGHHLRGNSPSQFRKLSSLPSISSHTPRSPSVISSPPLSIHPLLPLSTPPPPLPLSTPPPPLPLSTPPPPLPLSTPPPPLPLSTQSTFASHIQTVDVKDALMFRYERMNTIESSQAFQKQYLRRNKNVLQGEESTAVRTSEHFVGTHRAASPPLRGRGCTYTGEDDFSEEFLLDEGELSSNPFFSLDMWTEPTLTRGKGETEASSLRFATKYESHLHKLLHVLEFVDEGDKLFLQSSKNAVIVRRILEIHLSGRFAQNNIPLEKLRQSTHTAMSGQASSDTLSDTLRVNETKAEPLFRASSFPLHSSSLKRDRCMYSGETSSQMRKDSIEDEINGESLPHKFLKKNVTFFDPIYFKLEEADNLHRE</sequence>
<dbReference type="SUPFAM" id="SSF52540">
    <property type="entry name" value="P-loop containing nucleoside triphosphate hydrolases"/>
    <property type="match status" value="1"/>
</dbReference>
<keyword evidence="3" id="KW-0067">ATP-binding</keyword>
<feature type="compositionally biased region" description="Low complexity" evidence="4">
    <location>
        <begin position="501"/>
        <end position="512"/>
    </location>
</feature>
<dbReference type="Pfam" id="PF00176">
    <property type="entry name" value="SNF2-rel_dom"/>
    <property type="match status" value="2"/>
</dbReference>
<feature type="domain" description="Helicase ATP-binding" evidence="5">
    <location>
        <begin position="736"/>
        <end position="1310"/>
    </location>
</feature>
<dbReference type="InterPro" id="IPR038718">
    <property type="entry name" value="SNF2-like_sf"/>
</dbReference>
<name>A0ABQ7JDP5_9APIC</name>
<feature type="region of interest" description="Disordered" evidence="4">
    <location>
        <begin position="483"/>
        <end position="512"/>
    </location>
</feature>
<dbReference type="PANTHER" id="PTHR45626:SF14">
    <property type="entry name" value="ATP-DEPENDENT DNA HELICASE (EUROFUNG)"/>
    <property type="match status" value="1"/>
</dbReference>
<dbReference type="InterPro" id="IPR014001">
    <property type="entry name" value="Helicase_ATP-bd"/>
</dbReference>
<feature type="compositionally biased region" description="Polar residues" evidence="4">
    <location>
        <begin position="1649"/>
        <end position="1666"/>
    </location>
</feature>